<comment type="subcellular location">
    <subcellularLocation>
        <location evidence="7">Membrane</location>
        <topology evidence="7">Multi-pass membrane protein</topology>
    </subcellularLocation>
</comment>
<dbReference type="AlphaFoldDB" id="A0A1D1YNN7"/>
<evidence type="ECO:0000256" key="3">
    <source>
        <dbReference type="ARBA" id="ARBA00022796"/>
    </source>
</evidence>
<keyword evidence="5 7" id="KW-0186">Copper</keyword>
<feature type="transmembrane region" description="Helical" evidence="7">
    <location>
        <begin position="150"/>
        <end position="167"/>
    </location>
</feature>
<reference evidence="8" key="1">
    <citation type="submission" date="2015-07" db="EMBL/GenBank/DDBJ databases">
        <title>Transcriptome Assembly of Anthurium amnicola.</title>
        <authorList>
            <person name="Suzuki J."/>
        </authorList>
    </citation>
    <scope>NUCLEOTIDE SEQUENCE</scope>
</reference>
<comment type="similarity">
    <text evidence="1 7">Belongs to the copper transporter (Ctr) (TC 1.A.56) family. SLC31A subfamily.</text>
</comment>
<sequence>MNSQQFIIQAMNHGHEGHGEHGGDHGSEDHGNTCSMNMLFNWDTERLCIIFSWWSVNSIGFLILSCLVVIFLAASFEFLKLVLRKYDSKIYTSSHSQLQEGRDTNPEEVASQNNVIRITYTQHLVRTFIHTAQVFLSFFLMLIFMTYNGFLMISVIIGAAVGYFVFAKQTIESGGKSLACH</sequence>
<dbReference type="PANTHER" id="PTHR12483">
    <property type="entry name" value="SOLUTE CARRIER FAMILY 31 COPPER TRANSPORTERS"/>
    <property type="match status" value="1"/>
</dbReference>
<dbReference type="InterPro" id="IPR007274">
    <property type="entry name" value="Cop_transporter"/>
</dbReference>
<evidence type="ECO:0000256" key="2">
    <source>
        <dbReference type="ARBA" id="ARBA00022692"/>
    </source>
</evidence>
<evidence type="ECO:0000256" key="4">
    <source>
        <dbReference type="ARBA" id="ARBA00022989"/>
    </source>
</evidence>
<keyword evidence="7" id="KW-0406">Ion transport</keyword>
<keyword evidence="6 7" id="KW-0472">Membrane</keyword>
<proteinExistence type="inferred from homology"/>
<keyword evidence="2 7" id="KW-0812">Transmembrane</keyword>
<name>A0A1D1YNN7_9ARAE</name>
<dbReference type="EMBL" id="GDJX01011679">
    <property type="protein sequence ID" value="JAT56257.1"/>
    <property type="molecule type" value="Transcribed_RNA"/>
</dbReference>
<evidence type="ECO:0000256" key="6">
    <source>
        <dbReference type="ARBA" id="ARBA00023136"/>
    </source>
</evidence>
<keyword evidence="7" id="KW-0813">Transport</keyword>
<keyword evidence="4 7" id="KW-1133">Transmembrane helix</keyword>
<evidence type="ECO:0000313" key="8">
    <source>
        <dbReference type="EMBL" id="JAT56257.1"/>
    </source>
</evidence>
<dbReference type="Pfam" id="PF04145">
    <property type="entry name" value="Ctr"/>
    <property type="match status" value="1"/>
</dbReference>
<accession>A0A1D1YNN7</accession>
<protein>
    <recommendedName>
        <fullName evidence="7">Copper transport protein</fullName>
    </recommendedName>
</protein>
<evidence type="ECO:0000256" key="7">
    <source>
        <dbReference type="RuleBase" id="RU367022"/>
    </source>
</evidence>
<feature type="transmembrane region" description="Helical" evidence="7">
    <location>
        <begin position="59"/>
        <end position="79"/>
    </location>
</feature>
<gene>
    <name evidence="8" type="primary">CTR2_1</name>
    <name evidence="8" type="ORF">g.14787</name>
</gene>
<dbReference type="GO" id="GO:0016020">
    <property type="term" value="C:membrane"/>
    <property type="evidence" value="ECO:0007669"/>
    <property type="project" value="UniProtKB-SubCell"/>
</dbReference>
<organism evidence="8">
    <name type="scientific">Anthurium amnicola</name>
    <dbReference type="NCBI Taxonomy" id="1678845"/>
    <lineage>
        <taxon>Eukaryota</taxon>
        <taxon>Viridiplantae</taxon>
        <taxon>Streptophyta</taxon>
        <taxon>Embryophyta</taxon>
        <taxon>Tracheophyta</taxon>
        <taxon>Spermatophyta</taxon>
        <taxon>Magnoliopsida</taxon>
        <taxon>Liliopsida</taxon>
        <taxon>Araceae</taxon>
        <taxon>Pothoideae</taxon>
        <taxon>Potheae</taxon>
        <taxon>Anthurium</taxon>
    </lineage>
</organism>
<dbReference type="GO" id="GO:0005375">
    <property type="term" value="F:copper ion transmembrane transporter activity"/>
    <property type="evidence" value="ECO:0007669"/>
    <property type="project" value="UniProtKB-UniRule"/>
</dbReference>
<evidence type="ECO:0000256" key="1">
    <source>
        <dbReference type="ARBA" id="ARBA00006921"/>
    </source>
</evidence>
<evidence type="ECO:0000256" key="5">
    <source>
        <dbReference type="ARBA" id="ARBA00023008"/>
    </source>
</evidence>
<keyword evidence="3 7" id="KW-0187">Copper transport</keyword>
<dbReference type="PANTHER" id="PTHR12483:SF115">
    <property type="entry name" value="COPPER TRANSPORT PROTEIN"/>
    <property type="match status" value="1"/>
</dbReference>